<organism evidence="8 9">
    <name type="scientific">Popillia japonica</name>
    <name type="common">Japanese beetle</name>
    <dbReference type="NCBI Taxonomy" id="7064"/>
    <lineage>
        <taxon>Eukaryota</taxon>
        <taxon>Metazoa</taxon>
        <taxon>Ecdysozoa</taxon>
        <taxon>Arthropoda</taxon>
        <taxon>Hexapoda</taxon>
        <taxon>Insecta</taxon>
        <taxon>Pterygota</taxon>
        <taxon>Neoptera</taxon>
        <taxon>Endopterygota</taxon>
        <taxon>Coleoptera</taxon>
        <taxon>Polyphaga</taxon>
        <taxon>Scarabaeiformia</taxon>
        <taxon>Scarabaeidae</taxon>
        <taxon>Rutelinae</taxon>
        <taxon>Popillia</taxon>
    </lineage>
</organism>
<keyword evidence="1 6" id="KW-0732">Signal</keyword>
<comment type="similarity">
    <text evidence="4">Belongs to the peptidase S1 family. CLIP subfamily.</text>
</comment>
<dbReference type="GO" id="GO:0004252">
    <property type="term" value="F:serine-type endopeptidase activity"/>
    <property type="evidence" value="ECO:0007669"/>
    <property type="project" value="InterPro"/>
</dbReference>
<name>A0AAW1JF05_POPJA</name>
<keyword evidence="9" id="KW-1185">Reference proteome</keyword>
<reference evidence="8 9" key="1">
    <citation type="journal article" date="2024" name="BMC Genomics">
        <title>De novo assembly and annotation of Popillia japonica's genome with initial clues to its potential as an invasive pest.</title>
        <authorList>
            <person name="Cucini C."/>
            <person name="Boschi S."/>
            <person name="Funari R."/>
            <person name="Cardaioli E."/>
            <person name="Iannotti N."/>
            <person name="Marturano G."/>
            <person name="Paoli F."/>
            <person name="Bruttini M."/>
            <person name="Carapelli A."/>
            <person name="Frati F."/>
            <person name="Nardi F."/>
        </authorList>
    </citation>
    <scope>NUCLEOTIDE SEQUENCE [LARGE SCALE GENOMIC DNA]</scope>
    <source>
        <strain evidence="8">DMR45628</strain>
    </source>
</reference>
<dbReference type="Proteomes" id="UP001458880">
    <property type="component" value="Unassembled WGS sequence"/>
</dbReference>
<evidence type="ECO:0000259" key="7">
    <source>
        <dbReference type="PROSITE" id="PS50240"/>
    </source>
</evidence>
<dbReference type="PRINTS" id="PR00722">
    <property type="entry name" value="CHYMOTRYPSIN"/>
</dbReference>
<accession>A0AAW1JF05</accession>
<dbReference type="AlphaFoldDB" id="A0AAW1JF05"/>
<dbReference type="GO" id="GO:0006508">
    <property type="term" value="P:proteolysis"/>
    <property type="evidence" value="ECO:0007669"/>
    <property type="project" value="UniProtKB-KW"/>
</dbReference>
<dbReference type="PANTHER" id="PTHR24260:SF147">
    <property type="entry name" value="EG:BACR7A4.3 PROTEIN-RELATED"/>
    <property type="match status" value="1"/>
</dbReference>
<dbReference type="FunFam" id="2.40.10.10:FF:000028">
    <property type="entry name" value="Serine protease easter"/>
    <property type="match status" value="1"/>
</dbReference>
<dbReference type="SMART" id="SM00020">
    <property type="entry name" value="Tryp_SPc"/>
    <property type="match status" value="1"/>
</dbReference>
<keyword evidence="2" id="KW-1015">Disulfide bond</keyword>
<sequence length="337" mass="37436">MWSVYNIVCLFLIVCSYVNCASILKSPEIENENIAIDSSYLLNDEEFEIPDDEVADHVRYSPERVNLIKCKQYHQISKVVNGRDAKPREFPHMALLGYEDSDQILWECGGSLISEKFVLTAAHCLRNKNGNTIKYVRLGDLDIKSNTDNASPQQFTVKKTFIHPSYKSPNRYHDIALIQLDKKVKFTKYVIPACVGLSTDLNGTNPTVAGWGLTRRGGDPANILQTAPMAYVSANVCRKTYPKSFALTRGIDDDLMICAGGGTNKTDTCQGDSGGPLQIINQSYDFGAFSEIVGVTSFGRSCGFVPGAYTRVLPHMPWIREIVWSYSFKSAAARTNS</sequence>
<dbReference type="PANTHER" id="PTHR24260">
    <property type="match status" value="1"/>
</dbReference>
<dbReference type="InterPro" id="IPR001314">
    <property type="entry name" value="Peptidase_S1A"/>
</dbReference>
<evidence type="ECO:0000256" key="1">
    <source>
        <dbReference type="ARBA" id="ARBA00022729"/>
    </source>
</evidence>
<feature type="signal peptide" evidence="6">
    <location>
        <begin position="1"/>
        <end position="20"/>
    </location>
</feature>
<dbReference type="InterPro" id="IPR051333">
    <property type="entry name" value="CLIP_Serine_Protease"/>
</dbReference>
<dbReference type="Pfam" id="PF00089">
    <property type="entry name" value="Trypsin"/>
    <property type="match status" value="1"/>
</dbReference>
<dbReference type="InterPro" id="IPR033116">
    <property type="entry name" value="TRYPSIN_SER"/>
</dbReference>
<feature type="domain" description="Peptidase S1" evidence="7">
    <location>
        <begin position="79"/>
        <end position="324"/>
    </location>
</feature>
<keyword evidence="3" id="KW-0325">Glycoprotein</keyword>
<evidence type="ECO:0000256" key="3">
    <source>
        <dbReference type="ARBA" id="ARBA00023180"/>
    </source>
</evidence>
<keyword evidence="5" id="KW-0645">Protease</keyword>
<evidence type="ECO:0000256" key="2">
    <source>
        <dbReference type="ARBA" id="ARBA00023157"/>
    </source>
</evidence>
<comment type="caution">
    <text evidence="8">The sequence shown here is derived from an EMBL/GenBank/DDBJ whole genome shotgun (WGS) entry which is preliminary data.</text>
</comment>
<dbReference type="InterPro" id="IPR001254">
    <property type="entry name" value="Trypsin_dom"/>
</dbReference>
<dbReference type="Gene3D" id="2.40.10.10">
    <property type="entry name" value="Trypsin-like serine proteases"/>
    <property type="match status" value="1"/>
</dbReference>
<dbReference type="InterPro" id="IPR043504">
    <property type="entry name" value="Peptidase_S1_PA_chymotrypsin"/>
</dbReference>
<evidence type="ECO:0000313" key="9">
    <source>
        <dbReference type="Proteomes" id="UP001458880"/>
    </source>
</evidence>
<dbReference type="PROSITE" id="PS00135">
    <property type="entry name" value="TRYPSIN_SER"/>
    <property type="match status" value="1"/>
</dbReference>
<evidence type="ECO:0000256" key="5">
    <source>
        <dbReference type="RuleBase" id="RU363034"/>
    </source>
</evidence>
<evidence type="ECO:0000313" key="8">
    <source>
        <dbReference type="EMBL" id="KAK9701888.1"/>
    </source>
</evidence>
<dbReference type="PROSITE" id="PS50240">
    <property type="entry name" value="TRYPSIN_DOM"/>
    <property type="match status" value="1"/>
</dbReference>
<dbReference type="InterPro" id="IPR018114">
    <property type="entry name" value="TRYPSIN_HIS"/>
</dbReference>
<dbReference type="InterPro" id="IPR009003">
    <property type="entry name" value="Peptidase_S1_PA"/>
</dbReference>
<dbReference type="SUPFAM" id="SSF50494">
    <property type="entry name" value="Trypsin-like serine proteases"/>
    <property type="match status" value="1"/>
</dbReference>
<dbReference type="PROSITE" id="PS00134">
    <property type="entry name" value="TRYPSIN_HIS"/>
    <property type="match status" value="1"/>
</dbReference>
<proteinExistence type="inferred from homology"/>
<protein>
    <submittedName>
        <fullName evidence="8">Trypsin</fullName>
    </submittedName>
</protein>
<dbReference type="EMBL" id="JASPKY010000405">
    <property type="protein sequence ID" value="KAK9701888.1"/>
    <property type="molecule type" value="Genomic_DNA"/>
</dbReference>
<dbReference type="CDD" id="cd00190">
    <property type="entry name" value="Tryp_SPc"/>
    <property type="match status" value="1"/>
</dbReference>
<feature type="chain" id="PRO_5043654337" evidence="6">
    <location>
        <begin position="21"/>
        <end position="337"/>
    </location>
</feature>
<keyword evidence="5" id="KW-0720">Serine protease</keyword>
<gene>
    <name evidence="8" type="ORF">QE152_g30299</name>
</gene>
<evidence type="ECO:0000256" key="4">
    <source>
        <dbReference type="ARBA" id="ARBA00024195"/>
    </source>
</evidence>
<keyword evidence="5" id="KW-0378">Hydrolase</keyword>
<evidence type="ECO:0000256" key="6">
    <source>
        <dbReference type="SAM" id="SignalP"/>
    </source>
</evidence>